<dbReference type="InterPro" id="IPR046240">
    <property type="entry name" value="DUF6273"/>
</dbReference>
<dbReference type="Pfam" id="PF19789">
    <property type="entry name" value="DUF6273"/>
    <property type="match status" value="1"/>
</dbReference>
<sequence length="286" mass="32050">MASEISIIETGGVSRPIKDETARNDNLILHQQDNRIYKGRNLVTVFASEIAKYSDEWAWIRARIKAANYEGIYVGDYIPVTMNKEVVNMQVAGIDTYYNTTDQTVGHHIDFISKDCFTETIQWNTTNNNNGDSTSPYPYMVSNLKKWLDETLYGYLPDKVKNQIAHKRMLLEQRYSSAGALTDSTSWGWQDLGALWVPLEYEVFGAIVWGTPGWSEGQAVQYPIFANTYLSRIKGAGNGGSRCSWWLASVRSGTSTNACTVYNNGSANSWAASDSLRVPVCFRITA</sequence>
<accession>A0AAW4WIN5</accession>
<gene>
    <name evidence="2" type="ORF">LKD47_09960</name>
</gene>
<reference evidence="2" key="1">
    <citation type="submission" date="2021-10" db="EMBL/GenBank/DDBJ databases">
        <title>Anaerobic single-cell dispensing facilitates the cultivation of human gut bacteria.</title>
        <authorList>
            <person name="Afrizal A."/>
        </authorList>
    </citation>
    <scope>NUCLEOTIDE SEQUENCE</scope>
    <source>
        <strain evidence="2">CLA-AA-H204</strain>
    </source>
</reference>
<dbReference type="Proteomes" id="UP001198893">
    <property type="component" value="Unassembled WGS sequence"/>
</dbReference>
<evidence type="ECO:0000313" key="2">
    <source>
        <dbReference type="EMBL" id="MCC2242620.1"/>
    </source>
</evidence>
<protein>
    <submittedName>
        <fullName evidence="2">DUF6273 domain-containing protein</fullName>
    </submittedName>
</protein>
<proteinExistence type="predicted"/>
<dbReference type="AlphaFoldDB" id="A0AAW4WIN5"/>
<organism evidence="2 3">
    <name type="scientific">Roseburia amylophila</name>
    <dbReference type="NCBI Taxonomy" id="2981794"/>
    <lineage>
        <taxon>Bacteria</taxon>
        <taxon>Bacillati</taxon>
        <taxon>Bacillota</taxon>
        <taxon>Clostridia</taxon>
        <taxon>Lachnospirales</taxon>
        <taxon>Lachnospiraceae</taxon>
        <taxon>Roseburia</taxon>
    </lineage>
</organism>
<evidence type="ECO:0000313" key="3">
    <source>
        <dbReference type="Proteomes" id="UP001198893"/>
    </source>
</evidence>
<name>A0AAW4WIN5_9FIRM</name>
<dbReference type="EMBL" id="JAJEQW010000010">
    <property type="protein sequence ID" value="MCC2242620.1"/>
    <property type="molecule type" value="Genomic_DNA"/>
</dbReference>
<dbReference type="RefSeq" id="WP_227710355.1">
    <property type="nucleotide sequence ID" value="NZ_JAJEQW010000010.1"/>
</dbReference>
<feature type="domain" description="DUF6273" evidence="1">
    <location>
        <begin position="128"/>
        <end position="284"/>
    </location>
</feature>
<evidence type="ECO:0000259" key="1">
    <source>
        <dbReference type="Pfam" id="PF19789"/>
    </source>
</evidence>
<comment type="caution">
    <text evidence="2">The sequence shown here is derived from an EMBL/GenBank/DDBJ whole genome shotgun (WGS) entry which is preliminary data.</text>
</comment>